<gene>
    <name evidence="2" type="primary">YTX2_133</name>
    <name evidence="2" type="ORF">CK203_038438</name>
</gene>
<protein>
    <submittedName>
        <fullName evidence="2">Transposon TX1 uncharacterized 149 kDa protein</fullName>
    </submittedName>
</protein>
<dbReference type="SUPFAM" id="SSF56672">
    <property type="entry name" value="DNA/RNA polymerases"/>
    <property type="match status" value="1"/>
</dbReference>
<feature type="domain" description="Reverse transcriptase" evidence="1">
    <location>
        <begin position="267"/>
        <end position="550"/>
    </location>
</feature>
<dbReference type="InterPro" id="IPR000477">
    <property type="entry name" value="RT_dom"/>
</dbReference>
<evidence type="ECO:0000313" key="2">
    <source>
        <dbReference type="EMBL" id="RVW99473.1"/>
    </source>
</evidence>
<organism evidence="2 3">
    <name type="scientific">Vitis vinifera</name>
    <name type="common">Grape</name>
    <dbReference type="NCBI Taxonomy" id="29760"/>
    <lineage>
        <taxon>Eukaryota</taxon>
        <taxon>Viridiplantae</taxon>
        <taxon>Streptophyta</taxon>
        <taxon>Embryophyta</taxon>
        <taxon>Tracheophyta</taxon>
        <taxon>Spermatophyta</taxon>
        <taxon>Magnoliopsida</taxon>
        <taxon>eudicotyledons</taxon>
        <taxon>Gunneridae</taxon>
        <taxon>Pentapetalae</taxon>
        <taxon>rosids</taxon>
        <taxon>Vitales</taxon>
        <taxon>Vitaceae</taxon>
        <taxon>Viteae</taxon>
        <taxon>Vitis</taxon>
    </lineage>
</organism>
<proteinExistence type="predicted"/>
<dbReference type="Proteomes" id="UP000288805">
    <property type="component" value="Unassembled WGS sequence"/>
</dbReference>
<dbReference type="PANTHER" id="PTHR33116:SF78">
    <property type="entry name" value="OS12G0587133 PROTEIN"/>
    <property type="match status" value="1"/>
</dbReference>
<dbReference type="InterPro" id="IPR043502">
    <property type="entry name" value="DNA/RNA_pol_sf"/>
</dbReference>
<accession>A0A438IRZ0</accession>
<dbReference type="EMBL" id="QGNW01000087">
    <property type="protein sequence ID" value="RVW99473.1"/>
    <property type="molecule type" value="Genomic_DNA"/>
</dbReference>
<dbReference type="PANTHER" id="PTHR33116">
    <property type="entry name" value="REVERSE TRANSCRIPTASE ZINC-BINDING DOMAIN-CONTAINING PROTEIN-RELATED-RELATED"/>
    <property type="match status" value="1"/>
</dbReference>
<name>A0A438IRZ0_VITVI</name>
<comment type="caution">
    <text evidence="2">The sequence shown here is derived from an EMBL/GenBank/DDBJ whole genome shotgun (WGS) entry which is preliminary data.</text>
</comment>
<sequence>MGQPNSEPSKGLVGVGRPILKNLKGVRASNGRLSVGGEQEGNLFAGNLSFFYSFWWDGESVVMARVSDRGKVSEAEGGAAMGPLRMILADGREGRGDFNVILSPKEHSRGRSLNSIMRRFSEVIEDLEFKGSAYGVGQSLWRCEAVCSTKTRVRPLSASYGRRGAEKRPYPVQIENMWLKVEGVKDLLKYWWEEGSFSGSPSFILAEKLKFLKAKLKEWNRNTFGRVEYRRIWLGADGCIGDSFYERGVFDTLLGYNGDKAPGPDGFSMAFCQFAWDFVKADVMCFFKKFYENGAKALGDFRPVSLVGSLYKWLAKVLANRLKKVVGKVISKAQGAFVEGRQILDAVLIANEAIDSALKNNESDILCKLDIEKAYDKVDWNFILTVLQKMGLGEKWIRWIKWCISTASLSVLVNGTPTGFFQSSRGLRQGDPLSPYLFVIAMEVFSAFLKRAVEGDFLSGCRVKGRSEEGILISHLLFANDTLVFCKPLQDQLTYLSWLLMWFEAASGLRINLEKSELIPVGRVENMDDLAWEFGCSLGSLPTTYLGMPLGAPFKSVTIWDGVEERFRRRLAMWKRQYLSKGGRATLIRSTLSNLPIYLMSLLCLPSSVRRRLEKIQRDFLWGGGNLERKSHLVRWELMCLSKSKGGLGVKCLSLLNKALLAKWNWRFANERKALWNQVIRGKYGEDRGGWCSREVREAHGMGLWKGIRMDWKLASNRLAFIVGNGRRVSFWRDRWCGDSPLSFNDWEVEEAERFLARLQGKRVIEDVEDMVSWTKTKSGKFSVKSLYVALEAGGSSLFPSSFIWNVNVQPKISFFAWEAT</sequence>
<evidence type="ECO:0000259" key="1">
    <source>
        <dbReference type="PROSITE" id="PS50878"/>
    </source>
</evidence>
<dbReference type="AlphaFoldDB" id="A0A438IRZ0"/>
<dbReference type="Pfam" id="PF00078">
    <property type="entry name" value="RVT_1"/>
    <property type="match status" value="1"/>
</dbReference>
<dbReference type="PROSITE" id="PS50878">
    <property type="entry name" value="RT_POL"/>
    <property type="match status" value="1"/>
</dbReference>
<evidence type="ECO:0000313" key="3">
    <source>
        <dbReference type="Proteomes" id="UP000288805"/>
    </source>
</evidence>
<dbReference type="CDD" id="cd01650">
    <property type="entry name" value="RT_nLTR_like"/>
    <property type="match status" value="1"/>
</dbReference>
<reference evidence="2 3" key="1">
    <citation type="journal article" date="2018" name="PLoS Genet.">
        <title>Population sequencing reveals clonal diversity and ancestral inbreeding in the grapevine cultivar Chardonnay.</title>
        <authorList>
            <person name="Roach M.J."/>
            <person name="Johnson D.L."/>
            <person name="Bohlmann J."/>
            <person name="van Vuuren H.J."/>
            <person name="Jones S.J."/>
            <person name="Pretorius I.S."/>
            <person name="Schmidt S.A."/>
            <person name="Borneman A.R."/>
        </authorList>
    </citation>
    <scope>NUCLEOTIDE SEQUENCE [LARGE SCALE GENOMIC DNA]</scope>
    <source>
        <strain evidence="3">cv. Chardonnay</strain>
        <tissue evidence="2">Leaf</tissue>
    </source>
</reference>